<name>A0A1X1VNY2_MYCGO</name>
<accession>A0A1X1VNY2</accession>
<feature type="transmembrane region" description="Helical" evidence="1">
    <location>
        <begin position="16"/>
        <end position="36"/>
    </location>
</feature>
<keyword evidence="3" id="KW-1185">Reference proteome</keyword>
<gene>
    <name evidence="2" type="ORF">AWC08_04925</name>
</gene>
<evidence type="ECO:0000313" key="3">
    <source>
        <dbReference type="Proteomes" id="UP000193928"/>
    </source>
</evidence>
<keyword evidence="1" id="KW-1133">Transmembrane helix</keyword>
<protein>
    <submittedName>
        <fullName evidence="2">Uncharacterized protein</fullName>
    </submittedName>
</protein>
<dbReference type="AlphaFoldDB" id="A0A1X1VNY2"/>
<reference evidence="2 3" key="1">
    <citation type="submission" date="2016-01" db="EMBL/GenBank/DDBJ databases">
        <title>The new phylogeny of the genus Mycobacterium.</title>
        <authorList>
            <person name="Tarcisio F."/>
            <person name="Conor M."/>
            <person name="Antonella G."/>
            <person name="Elisabetta G."/>
            <person name="Giulia F.S."/>
            <person name="Sara T."/>
            <person name="Anna F."/>
            <person name="Clotilde B."/>
            <person name="Roberto B."/>
            <person name="Veronica D.S."/>
            <person name="Fabio R."/>
            <person name="Monica P."/>
            <person name="Olivier J."/>
            <person name="Enrico T."/>
            <person name="Nicola S."/>
        </authorList>
    </citation>
    <scope>NUCLEOTIDE SEQUENCE [LARGE SCALE GENOMIC DNA]</scope>
    <source>
        <strain evidence="2 3">DSM 44160</strain>
    </source>
</reference>
<comment type="caution">
    <text evidence="2">The sequence shown here is derived from an EMBL/GenBank/DDBJ whole genome shotgun (WGS) entry which is preliminary data.</text>
</comment>
<evidence type="ECO:0000256" key="1">
    <source>
        <dbReference type="SAM" id="Phobius"/>
    </source>
</evidence>
<organism evidence="2 3">
    <name type="scientific">Mycobacterium gordonae</name>
    <dbReference type="NCBI Taxonomy" id="1778"/>
    <lineage>
        <taxon>Bacteria</taxon>
        <taxon>Bacillati</taxon>
        <taxon>Actinomycetota</taxon>
        <taxon>Actinomycetes</taxon>
        <taxon>Mycobacteriales</taxon>
        <taxon>Mycobacteriaceae</taxon>
        <taxon>Mycobacterium</taxon>
    </lineage>
</organism>
<dbReference type="Proteomes" id="UP000193928">
    <property type="component" value="Unassembled WGS sequence"/>
</dbReference>
<keyword evidence="1" id="KW-0472">Membrane</keyword>
<proteinExistence type="predicted"/>
<keyword evidence="1" id="KW-0812">Transmembrane</keyword>
<feature type="transmembrane region" description="Helical" evidence="1">
    <location>
        <begin position="48"/>
        <end position="68"/>
    </location>
</feature>
<evidence type="ECO:0000313" key="2">
    <source>
        <dbReference type="EMBL" id="ORV70792.1"/>
    </source>
</evidence>
<sequence length="69" mass="7681">MRTEHQDRNQPPTEEVSMTTFIVVAATMIFIAALAITTARRWPTATTWIHIAMAVTAPIAAETIHLLIH</sequence>
<dbReference type="EMBL" id="LQOY01000225">
    <property type="protein sequence ID" value="ORV70792.1"/>
    <property type="molecule type" value="Genomic_DNA"/>
</dbReference>